<sequence>MNYFHIKNFIKCGNINSNLISIISNYCFFCTLAELDYIILYYIKILKVKSSTINFKKYKFCSCLSISNIICHGIPIFNKIEYLNIKIDIAINYKNKHSDSCINLFLIKKFNFIKKIFFSLTKIKKNDFYSKIGFLINKIKSFKIYITKEFCSHGIFNKLHNKIIIYHNINKNKKKIKNFDSFTIEPMFNYGNCSGYFFLDIFFSKKNFYTFQWEHTMYILNNKKIITTIRKTELC</sequence>
<dbReference type="PANTHER" id="PTHR43330:SF8">
    <property type="entry name" value="METHIONINE AMINOPEPTIDASE 1D, MITOCHONDRIAL"/>
    <property type="match status" value="1"/>
</dbReference>
<dbReference type="AlphaFoldDB" id="J3VQK2"/>
<dbReference type="PATRIC" id="fig|1202540.3.peg.20"/>
<proteinExistence type="predicted"/>
<dbReference type="RefSeq" id="WP_014887545.1">
    <property type="nucleotide sequence ID" value="NC_018418.1"/>
</dbReference>
<dbReference type="SUPFAM" id="SSF55920">
    <property type="entry name" value="Creatinase/aminopeptidase"/>
    <property type="match status" value="1"/>
</dbReference>
<evidence type="ECO:0000313" key="3">
    <source>
        <dbReference type="Proteomes" id="UP000003935"/>
    </source>
</evidence>
<dbReference type="InterPro" id="IPR036005">
    <property type="entry name" value="Creatinase/aminopeptidase-like"/>
</dbReference>
<organism evidence="2 3">
    <name type="scientific">Candidatus Carsonella ruddii PC isolate NHV</name>
    <dbReference type="NCBI Taxonomy" id="1202540"/>
    <lineage>
        <taxon>Bacteria</taxon>
        <taxon>Pseudomonadati</taxon>
        <taxon>Pseudomonadota</taxon>
        <taxon>Gammaproteobacteria</taxon>
        <taxon>Oceanospirillales</taxon>
        <taxon>Halomonadaceae</taxon>
        <taxon>Zymobacter group</taxon>
        <taxon>Candidatus Carsonella</taxon>
    </lineage>
</organism>
<dbReference type="EMBL" id="CP003545">
    <property type="protein sequence ID" value="AFP84246.1"/>
    <property type="molecule type" value="Genomic_DNA"/>
</dbReference>
<dbReference type="OrthoDB" id="9802055at2"/>
<name>J3VQK2_CARRU</name>
<dbReference type="STRING" id="1202540.A357_020"/>
<evidence type="ECO:0000256" key="1">
    <source>
        <dbReference type="SAM" id="Phobius"/>
    </source>
</evidence>
<accession>J3VQK2</accession>
<dbReference type="PANTHER" id="PTHR43330">
    <property type="entry name" value="METHIONINE AMINOPEPTIDASE"/>
    <property type="match status" value="1"/>
</dbReference>
<feature type="transmembrane region" description="Helical" evidence="1">
    <location>
        <begin position="20"/>
        <end position="43"/>
    </location>
</feature>
<dbReference type="Gene3D" id="3.90.230.10">
    <property type="entry name" value="Creatinase/methionine aminopeptidase superfamily"/>
    <property type="match status" value="1"/>
</dbReference>
<keyword evidence="1" id="KW-0472">Membrane</keyword>
<evidence type="ECO:0000313" key="2">
    <source>
        <dbReference type="EMBL" id="AFP84246.1"/>
    </source>
</evidence>
<dbReference type="KEGG" id="crv:A357_020"/>
<dbReference type="Proteomes" id="UP000003935">
    <property type="component" value="Chromosome"/>
</dbReference>
<reference evidence="2 3" key="1">
    <citation type="journal article" date="2012" name="Mol. Biol. Evol.">
        <title>Genome reduction and co-evolution between the primary and secondary bacterial symbionts of psyllids.</title>
        <authorList>
            <person name="Sloan D.B."/>
            <person name="Moran N.A."/>
        </authorList>
    </citation>
    <scope>NUCLEOTIDE SEQUENCE [LARGE SCALE GENOMIC DNA]</scope>
    <source>
        <strain evidence="2 3">PC</strain>
    </source>
</reference>
<keyword evidence="1" id="KW-1133">Transmembrane helix</keyword>
<gene>
    <name evidence="2" type="primary">map</name>
    <name evidence="2" type="ORF">A357_020</name>
</gene>
<keyword evidence="2" id="KW-0645">Protease</keyword>
<protein>
    <submittedName>
        <fullName evidence="2">Methionine aminopeptidase</fullName>
    </submittedName>
</protein>
<dbReference type="HOGENOM" id="CLU_015857_0_0_6"/>
<keyword evidence="1" id="KW-0812">Transmembrane</keyword>
<keyword evidence="2" id="KW-0031">Aminopeptidase</keyword>
<keyword evidence="2" id="KW-0378">Hydrolase</keyword>
<dbReference type="GO" id="GO:0070006">
    <property type="term" value="F:metalloaminopeptidase activity"/>
    <property type="evidence" value="ECO:0007669"/>
    <property type="project" value="TreeGrafter"/>
</dbReference>